<sequence length="361" mass="39977">MAAAPPDQECEALIGQWLATDIDRWTRRVIARHFHPATGSPYWLRRAAGLGFDPRDITRYDELTAFGPFPLEVLRRQDPAELVPLAVPRPLTGRIWDTGGTTGPPCRLFYTPEMLLHRGVWRRWSFVSEGFEPGRDWLQATPTGPHLIGNGVWEVSGLFTGRVYAIDMDPRWVKRLIRGGRLTEAAEYTSHLLEQLADVLDGGGIHYLNTTPALFQALVRRFPELVGSLDGVRLSGTRLSPDMYREFTAALRGGICGRSYGNTFGNAAGLPVEQNGELMPYVPNYPQVTMAVVRGDDWSATVAPGGTGQVRLTVLHDDLFLPNILERDQALRYVRGGTWPSDGVANVAPLQLMSSAPEGLY</sequence>
<keyword evidence="2" id="KW-1185">Reference proteome</keyword>
<dbReference type="InterPro" id="IPR042099">
    <property type="entry name" value="ANL_N_sf"/>
</dbReference>
<dbReference type="Proteomes" id="UP000419138">
    <property type="component" value="Unassembled WGS sequence"/>
</dbReference>
<organism evidence="1 2">
    <name type="scientific">Streptomyces jumonjinensis</name>
    <dbReference type="NCBI Taxonomy" id="1945"/>
    <lineage>
        <taxon>Bacteria</taxon>
        <taxon>Bacillati</taxon>
        <taxon>Actinomycetota</taxon>
        <taxon>Actinomycetes</taxon>
        <taxon>Kitasatosporales</taxon>
        <taxon>Streptomycetaceae</taxon>
        <taxon>Streptomyces</taxon>
    </lineage>
</organism>
<reference evidence="1 2" key="1">
    <citation type="submission" date="2019-05" db="EMBL/GenBank/DDBJ databases">
        <title>Comparative genomics and metabolomics analyses of clavulanic acid producing Streptomyces species provides insight into specialized metabolism and evolution of beta-lactam biosynthetic gene clusters.</title>
        <authorList>
            <person name="Moore M.A."/>
            <person name="Cruz-Morales P."/>
            <person name="Barona Gomez F."/>
            <person name="Kapil T."/>
        </authorList>
    </citation>
    <scope>NUCLEOTIDE SEQUENCE [LARGE SCALE GENOMIC DNA]</scope>
    <source>
        <strain evidence="1 2">NRRL 5741</strain>
    </source>
</reference>
<dbReference type="Gene3D" id="3.40.50.12780">
    <property type="entry name" value="N-terminal domain of ligase-like"/>
    <property type="match status" value="1"/>
</dbReference>
<comment type="caution">
    <text evidence="1">The sequence shown here is derived from an EMBL/GenBank/DDBJ whole genome shotgun (WGS) entry which is preliminary data.</text>
</comment>
<dbReference type="EMBL" id="VCLA01000076">
    <property type="protein sequence ID" value="MQT00460.1"/>
    <property type="molecule type" value="Genomic_DNA"/>
</dbReference>
<accession>A0A646KEH8</accession>
<name>A0A646KEH8_STRJU</name>
<evidence type="ECO:0000313" key="1">
    <source>
        <dbReference type="EMBL" id="MQT00460.1"/>
    </source>
</evidence>
<dbReference type="OrthoDB" id="179194at2"/>
<proteinExistence type="predicted"/>
<gene>
    <name evidence="1" type="ORF">FF041_09535</name>
</gene>
<dbReference type="SUPFAM" id="SSF56801">
    <property type="entry name" value="Acetyl-CoA synthetase-like"/>
    <property type="match status" value="1"/>
</dbReference>
<dbReference type="AlphaFoldDB" id="A0A646KEH8"/>
<evidence type="ECO:0000313" key="2">
    <source>
        <dbReference type="Proteomes" id="UP000419138"/>
    </source>
</evidence>
<protein>
    <submittedName>
        <fullName evidence="1">Arylcarboxylate reductase</fullName>
    </submittedName>
</protein>